<accession>A0ACC3MUE7</accession>
<gene>
    <name evidence="1" type="ORF">LTR37_015068</name>
</gene>
<dbReference type="Proteomes" id="UP001281147">
    <property type="component" value="Unassembled WGS sequence"/>
</dbReference>
<keyword evidence="2" id="KW-1185">Reference proteome</keyword>
<name>A0ACC3MUE7_9PEZI</name>
<proteinExistence type="predicted"/>
<comment type="caution">
    <text evidence="1">The sequence shown here is derived from an EMBL/GenBank/DDBJ whole genome shotgun (WGS) entry which is preliminary data.</text>
</comment>
<reference evidence="1" key="1">
    <citation type="submission" date="2023-07" db="EMBL/GenBank/DDBJ databases">
        <title>Black Yeasts Isolated from many extreme environments.</title>
        <authorList>
            <person name="Coleine C."/>
            <person name="Stajich J.E."/>
            <person name="Selbmann L."/>
        </authorList>
    </citation>
    <scope>NUCLEOTIDE SEQUENCE</scope>
    <source>
        <strain evidence="1">CCFEE 5714</strain>
    </source>
</reference>
<evidence type="ECO:0000313" key="2">
    <source>
        <dbReference type="Proteomes" id="UP001281147"/>
    </source>
</evidence>
<organism evidence="1 2">
    <name type="scientific">Vermiconidia calcicola</name>
    <dbReference type="NCBI Taxonomy" id="1690605"/>
    <lineage>
        <taxon>Eukaryota</taxon>
        <taxon>Fungi</taxon>
        <taxon>Dikarya</taxon>
        <taxon>Ascomycota</taxon>
        <taxon>Pezizomycotina</taxon>
        <taxon>Dothideomycetes</taxon>
        <taxon>Dothideomycetidae</taxon>
        <taxon>Mycosphaerellales</taxon>
        <taxon>Extremaceae</taxon>
        <taxon>Vermiconidia</taxon>
    </lineage>
</organism>
<dbReference type="EMBL" id="JAUTXU010000165">
    <property type="protein sequence ID" value="KAK3702093.1"/>
    <property type="molecule type" value="Genomic_DNA"/>
</dbReference>
<evidence type="ECO:0000313" key="1">
    <source>
        <dbReference type="EMBL" id="KAK3702093.1"/>
    </source>
</evidence>
<protein>
    <submittedName>
        <fullName evidence="1">Uncharacterized protein</fullName>
    </submittedName>
</protein>
<sequence>MTNPTYHTYSGFGALLSDLNHYSQAVRLPTSPPIIKCSGQGGWNPDAEDFNEALTLPSTKELVRQQVSQAFANVELTLKTAGCRGWSDVYLVRAYMVSGSNESMEIMQATADALRKWCPEHRPLLTVVEVKALADPRMCVEVEVEALLSPESGAA</sequence>